<proteinExistence type="predicted"/>
<reference evidence="1 2" key="1">
    <citation type="submission" date="2024-07" db="EMBL/GenBank/DDBJ databases">
        <authorList>
            <person name="Akdeniz Z."/>
        </authorList>
    </citation>
    <scope>NUCLEOTIDE SEQUENCE [LARGE SCALE GENOMIC DNA]</scope>
</reference>
<accession>A0ABP1GL38</accession>
<sequence>MSIYFTASQNVTMTIYPPKPDHLGFPTPSQVINYFNSGMRQRVANLTGLLSNSIIILVPPQSCYLQFEITDGRITENLPIGQSRINNRIVQIACLYLLNQQIIKYVVINNQQQLKL</sequence>
<protein>
    <submittedName>
        <fullName evidence="1">Hypothetical_protein</fullName>
    </submittedName>
</protein>
<evidence type="ECO:0000313" key="2">
    <source>
        <dbReference type="Proteomes" id="UP001642409"/>
    </source>
</evidence>
<evidence type="ECO:0000313" key="1">
    <source>
        <dbReference type="EMBL" id="CAL5971407.1"/>
    </source>
</evidence>
<dbReference type="EMBL" id="CAXDID020000002">
    <property type="protein sequence ID" value="CAL5971407.1"/>
    <property type="molecule type" value="Genomic_DNA"/>
</dbReference>
<keyword evidence="2" id="KW-1185">Reference proteome</keyword>
<comment type="caution">
    <text evidence="1">The sequence shown here is derived from an EMBL/GenBank/DDBJ whole genome shotgun (WGS) entry which is preliminary data.</text>
</comment>
<name>A0ABP1GL38_9EUKA</name>
<gene>
    <name evidence="1" type="ORF">HINF_LOCUS1347</name>
</gene>
<dbReference type="Proteomes" id="UP001642409">
    <property type="component" value="Unassembled WGS sequence"/>
</dbReference>
<organism evidence="1 2">
    <name type="scientific">Hexamita inflata</name>
    <dbReference type="NCBI Taxonomy" id="28002"/>
    <lineage>
        <taxon>Eukaryota</taxon>
        <taxon>Metamonada</taxon>
        <taxon>Diplomonadida</taxon>
        <taxon>Hexamitidae</taxon>
        <taxon>Hexamitinae</taxon>
        <taxon>Hexamita</taxon>
    </lineage>
</organism>